<evidence type="ECO:0000256" key="14">
    <source>
        <dbReference type="ARBA" id="ARBA00023136"/>
    </source>
</evidence>
<keyword evidence="4" id="KW-0109">Calcium transport</keyword>
<dbReference type="Pfam" id="PF00122">
    <property type="entry name" value="E1-E2_ATPase"/>
    <property type="match status" value="1"/>
</dbReference>
<evidence type="ECO:0000256" key="1">
    <source>
        <dbReference type="ARBA" id="ARBA00004127"/>
    </source>
</evidence>
<dbReference type="PANTHER" id="PTHR24093:SF369">
    <property type="entry name" value="CALCIUM-TRANSPORTING ATPASE"/>
    <property type="match status" value="1"/>
</dbReference>
<evidence type="ECO:0000256" key="6">
    <source>
        <dbReference type="ARBA" id="ARBA00022723"/>
    </source>
</evidence>
<dbReference type="Gene3D" id="2.70.150.10">
    <property type="entry name" value="Calcium-transporting ATPase, cytoplasmic transduction domain A"/>
    <property type="match status" value="1"/>
</dbReference>
<dbReference type="SMART" id="SM00831">
    <property type="entry name" value="Cation_ATPase_N"/>
    <property type="match status" value="1"/>
</dbReference>
<evidence type="ECO:0000256" key="7">
    <source>
        <dbReference type="ARBA" id="ARBA00022741"/>
    </source>
</evidence>
<evidence type="ECO:0000256" key="11">
    <source>
        <dbReference type="ARBA" id="ARBA00022967"/>
    </source>
</evidence>
<feature type="transmembrane region" description="Helical" evidence="15">
    <location>
        <begin position="241"/>
        <end position="260"/>
    </location>
</feature>
<feature type="transmembrane region" description="Helical" evidence="15">
    <location>
        <begin position="714"/>
        <end position="732"/>
    </location>
</feature>
<reference evidence="17" key="2">
    <citation type="journal article" date="2021" name="PeerJ">
        <title>Extensive microbial diversity within the chicken gut microbiome revealed by metagenomics and culture.</title>
        <authorList>
            <person name="Gilroy R."/>
            <person name="Ravi A."/>
            <person name="Getino M."/>
            <person name="Pursley I."/>
            <person name="Horton D.L."/>
            <person name="Alikhan N.F."/>
            <person name="Baker D."/>
            <person name="Gharbi K."/>
            <person name="Hall N."/>
            <person name="Watson M."/>
            <person name="Adriaenssens E.M."/>
            <person name="Foster-Nyarko E."/>
            <person name="Jarju S."/>
            <person name="Secka A."/>
            <person name="Antonio M."/>
            <person name="Oren A."/>
            <person name="Chaudhuri R.R."/>
            <person name="La Ragione R."/>
            <person name="Hildebrand F."/>
            <person name="Pallen M.J."/>
        </authorList>
    </citation>
    <scope>NUCLEOTIDE SEQUENCE</scope>
    <source>
        <strain evidence="17">17073</strain>
    </source>
</reference>
<dbReference type="EC" id="7.2.2.10" evidence="2"/>
<dbReference type="SFLD" id="SFLDS00003">
    <property type="entry name" value="Haloacid_Dehalogenase"/>
    <property type="match status" value="1"/>
</dbReference>
<evidence type="ECO:0000256" key="8">
    <source>
        <dbReference type="ARBA" id="ARBA00022837"/>
    </source>
</evidence>
<feature type="transmembrane region" description="Helical" evidence="15">
    <location>
        <begin position="72"/>
        <end position="95"/>
    </location>
</feature>
<dbReference type="Pfam" id="PF08282">
    <property type="entry name" value="Hydrolase_3"/>
    <property type="match status" value="1"/>
</dbReference>
<dbReference type="SUPFAM" id="SSF81653">
    <property type="entry name" value="Calcium ATPase, transduction domain A"/>
    <property type="match status" value="1"/>
</dbReference>
<gene>
    <name evidence="17" type="ORF">IAD18_07240</name>
</gene>
<dbReference type="Gene3D" id="1.20.1110.10">
    <property type="entry name" value="Calcium-transporting ATPase, transmembrane domain"/>
    <property type="match status" value="1"/>
</dbReference>
<organism evidence="17 18">
    <name type="scientific">Candidatus Limisoma intestinavium</name>
    <dbReference type="NCBI Taxonomy" id="2840856"/>
    <lineage>
        <taxon>Bacteria</taxon>
        <taxon>Pseudomonadati</taxon>
        <taxon>Bacteroidota</taxon>
        <taxon>Bacteroidia</taxon>
        <taxon>Bacteroidales</taxon>
        <taxon>Candidatus Limisoma</taxon>
    </lineage>
</organism>
<keyword evidence="12 15" id="KW-1133">Transmembrane helix</keyword>
<dbReference type="InterPro" id="IPR023299">
    <property type="entry name" value="ATPase_P-typ_cyto_dom_N"/>
</dbReference>
<evidence type="ECO:0000256" key="9">
    <source>
        <dbReference type="ARBA" id="ARBA00022840"/>
    </source>
</evidence>
<dbReference type="AlphaFoldDB" id="A0A9D1INR2"/>
<feature type="transmembrane region" description="Helical" evidence="15">
    <location>
        <begin position="46"/>
        <end position="66"/>
    </location>
</feature>
<dbReference type="InterPro" id="IPR006408">
    <property type="entry name" value="P-type_ATPase_IIB"/>
</dbReference>
<sequence length="763" mass="82591">MSAEYPKGLTSQEVLESRRKHGANILTPPAKTPIWKQFIEKFNEPLIKILLVALCLSVGIAAYEVFGLQEGASAFLEPVGIFVAIVLATVIGFVLELNANKKFEMLNQVNDDVLVTVVRDGNVTQVARKDIVVGDIVVLGTGDEIPADGTLVDTVSLSVNESTLTGEPVIKKTHIESEFKKDATYPSNMALRGTTVTEGHGVMRVDAVGDATEYGKVYEAAQIDTGVKTPLTLQFERLGRLISYASYAIGTLIVVGRLLMFDYGAEFSPVHFVDYLLTTIMLAVTLIVVSVPEGLPMSVTLSLALSMRRMLETNNLVRKMHACETMGATTVICTDKTGTLTQNQMRIYQTNFDCLGTEQKLKQGEPESMLLAEALSVNSTAFLDRGGDAAKVLGNPTEGALLLWLDDQGIDYLPLREGAQVVEQLPFSTMRKFMATVVASSVEKGSRIVYVKGAPEIVIDRCCNFAAGTTKEGLKAQLLEYQQKAMRTLGFAYQILKEGQTVVDGDALNADNLTFMGIVAISDPVRTDVPAAVKECIDAGIKIKIVTGDTPGTAKEIGRQIGLWDDATDTDKNIITGPDFAALDDAEASKAAEAIKIMSRARPTDKSRLVSLLQKQDEVVAVTGDGTNDAPALNAAQVGLSMGDGTSVAKEASDITIMDNSFASITRAVMWGRSLYQNIQRFILFQLTVNLVACLIVLIGAFTGQESPLTVTQMLWVNLIMDSFAALSLASLPPNEAVMKNKPRRLTDFIINKQMKWFIIGVS</sequence>
<feature type="transmembrane region" description="Helical" evidence="15">
    <location>
        <begin position="280"/>
        <end position="305"/>
    </location>
</feature>
<dbReference type="NCBIfam" id="TIGR01517">
    <property type="entry name" value="ATPase-IIB_Ca"/>
    <property type="match status" value="1"/>
</dbReference>
<dbReference type="PRINTS" id="PR00120">
    <property type="entry name" value="HATPASE"/>
</dbReference>
<evidence type="ECO:0000256" key="10">
    <source>
        <dbReference type="ARBA" id="ARBA00022842"/>
    </source>
</evidence>
<accession>A0A9D1INR2</accession>
<dbReference type="GO" id="GO:0012505">
    <property type="term" value="C:endomembrane system"/>
    <property type="evidence" value="ECO:0007669"/>
    <property type="project" value="UniProtKB-SubCell"/>
</dbReference>
<name>A0A9D1INR2_9BACT</name>
<dbReference type="PROSITE" id="PS00154">
    <property type="entry name" value="ATPASE_E1_E2"/>
    <property type="match status" value="1"/>
</dbReference>
<dbReference type="Pfam" id="PF00689">
    <property type="entry name" value="Cation_ATPase_C"/>
    <property type="match status" value="1"/>
</dbReference>
<keyword evidence="3" id="KW-0813">Transport</keyword>
<dbReference type="InterPro" id="IPR004014">
    <property type="entry name" value="ATPase_P-typ_cation-transptr_N"/>
</dbReference>
<evidence type="ECO:0000256" key="3">
    <source>
        <dbReference type="ARBA" id="ARBA00022448"/>
    </source>
</evidence>
<dbReference type="InterPro" id="IPR018303">
    <property type="entry name" value="ATPase_P-typ_P_site"/>
</dbReference>
<keyword evidence="14 15" id="KW-0472">Membrane</keyword>
<evidence type="ECO:0000256" key="12">
    <source>
        <dbReference type="ARBA" id="ARBA00022989"/>
    </source>
</evidence>
<dbReference type="GO" id="GO:0005524">
    <property type="term" value="F:ATP binding"/>
    <property type="evidence" value="ECO:0007669"/>
    <property type="project" value="UniProtKB-KW"/>
</dbReference>
<dbReference type="NCBIfam" id="TIGR01494">
    <property type="entry name" value="ATPase_P-type"/>
    <property type="match status" value="2"/>
</dbReference>
<comment type="subcellular location">
    <subcellularLocation>
        <location evidence="1">Endomembrane system</location>
        <topology evidence="1">Multi-pass membrane protein</topology>
    </subcellularLocation>
</comment>
<dbReference type="PANTHER" id="PTHR24093">
    <property type="entry name" value="CATION TRANSPORTING ATPASE"/>
    <property type="match status" value="1"/>
</dbReference>
<dbReference type="PRINTS" id="PR00119">
    <property type="entry name" value="CATATPASE"/>
</dbReference>
<keyword evidence="5 15" id="KW-0812">Transmembrane</keyword>
<keyword evidence="9" id="KW-0067">ATP-binding</keyword>
<dbReference type="Gene3D" id="3.40.50.1000">
    <property type="entry name" value="HAD superfamily/HAD-like"/>
    <property type="match status" value="1"/>
</dbReference>
<dbReference type="InterPro" id="IPR001757">
    <property type="entry name" value="P_typ_ATPase"/>
</dbReference>
<evidence type="ECO:0000256" key="5">
    <source>
        <dbReference type="ARBA" id="ARBA00022692"/>
    </source>
</evidence>
<proteinExistence type="predicted"/>
<dbReference type="InterPro" id="IPR008250">
    <property type="entry name" value="ATPase_P-typ_transduc_dom_A_sf"/>
</dbReference>
<feature type="domain" description="Cation-transporting P-type ATPase N-terminal" evidence="16">
    <location>
        <begin position="1"/>
        <end position="62"/>
    </location>
</feature>
<dbReference type="SFLD" id="SFLDF00027">
    <property type="entry name" value="p-type_atpase"/>
    <property type="match status" value="1"/>
</dbReference>
<dbReference type="GO" id="GO:0046872">
    <property type="term" value="F:metal ion binding"/>
    <property type="evidence" value="ECO:0007669"/>
    <property type="project" value="UniProtKB-KW"/>
</dbReference>
<dbReference type="SUPFAM" id="SSF81660">
    <property type="entry name" value="Metal cation-transporting ATPase, ATP-binding domain N"/>
    <property type="match status" value="1"/>
</dbReference>
<dbReference type="SFLD" id="SFLDG00002">
    <property type="entry name" value="C1.7:_P-type_atpase_like"/>
    <property type="match status" value="1"/>
</dbReference>
<dbReference type="InterPro" id="IPR044492">
    <property type="entry name" value="P_typ_ATPase_HD_dom"/>
</dbReference>
<dbReference type="InterPro" id="IPR036412">
    <property type="entry name" value="HAD-like_sf"/>
</dbReference>
<feature type="transmembrane region" description="Helical" evidence="15">
    <location>
        <begin position="682"/>
        <end position="702"/>
    </location>
</feature>
<dbReference type="Pfam" id="PF13246">
    <property type="entry name" value="Cation_ATPase"/>
    <property type="match status" value="1"/>
</dbReference>
<evidence type="ECO:0000259" key="16">
    <source>
        <dbReference type="SMART" id="SM00831"/>
    </source>
</evidence>
<dbReference type="InterPro" id="IPR006068">
    <property type="entry name" value="ATPase_P-typ_cation-transptr_C"/>
</dbReference>
<dbReference type="SUPFAM" id="SSF56784">
    <property type="entry name" value="HAD-like"/>
    <property type="match status" value="1"/>
</dbReference>
<evidence type="ECO:0000256" key="13">
    <source>
        <dbReference type="ARBA" id="ARBA00023065"/>
    </source>
</evidence>
<dbReference type="GO" id="GO:0005388">
    <property type="term" value="F:P-type calcium transporter activity"/>
    <property type="evidence" value="ECO:0007669"/>
    <property type="project" value="UniProtKB-EC"/>
</dbReference>
<keyword evidence="11" id="KW-1278">Translocase</keyword>
<keyword evidence="10" id="KW-0460">Magnesium</keyword>
<keyword evidence="6" id="KW-0479">Metal-binding</keyword>
<evidence type="ECO:0000313" key="18">
    <source>
        <dbReference type="Proteomes" id="UP000824076"/>
    </source>
</evidence>
<keyword evidence="13" id="KW-0406">Ion transport</keyword>
<protein>
    <recommendedName>
        <fullName evidence="2">P-type Ca(2+) transporter</fullName>
        <ecNumber evidence="2">7.2.2.10</ecNumber>
    </recommendedName>
</protein>
<comment type="caution">
    <text evidence="17">The sequence shown here is derived from an EMBL/GenBank/DDBJ whole genome shotgun (WGS) entry which is preliminary data.</text>
</comment>
<dbReference type="InterPro" id="IPR023214">
    <property type="entry name" value="HAD_sf"/>
</dbReference>
<evidence type="ECO:0000256" key="15">
    <source>
        <dbReference type="SAM" id="Phobius"/>
    </source>
</evidence>
<dbReference type="InterPro" id="IPR059000">
    <property type="entry name" value="ATPase_P-type_domA"/>
</dbReference>
<dbReference type="InterPro" id="IPR023298">
    <property type="entry name" value="ATPase_P-typ_TM_dom_sf"/>
</dbReference>
<evidence type="ECO:0000313" key="17">
    <source>
        <dbReference type="EMBL" id="HIU39442.1"/>
    </source>
</evidence>
<dbReference type="Pfam" id="PF00690">
    <property type="entry name" value="Cation_ATPase_N"/>
    <property type="match status" value="1"/>
</dbReference>
<reference evidence="17" key="1">
    <citation type="submission" date="2020-10" db="EMBL/GenBank/DDBJ databases">
        <authorList>
            <person name="Gilroy R."/>
        </authorList>
    </citation>
    <scope>NUCLEOTIDE SEQUENCE</scope>
    <source>
        <strain evidence="17">17073</strain>
    </source>
</reference>
<feature type="non-terminal residue" evidence="17">
    <location>
        <position position="763"/>
    </location>
</feature>
<dbReference type="FunFam" id="3.40.50.1000:FF:000129">
    <property type="entry name" value="Calcium-translocating P-type ATPase PMCA-type"/>
    <property type="match status" value="1"/>
</dbReference>
<dbReference type="GO" id="GO:0016887">
    <property type="term" value="F:ATP hydrolysis activity"/>
    <property type="evidence" value="ECO:0007669"/>
    <property type="project" value="InterPro"/>
</dbReference>
<evidence type="ECO:0000256" key="2">
    <source>
        <dbReference type="ARBA" id="ARBA00012790"/>
    </source>
</evidence>
<dbReference type="EMBL" id="DVMS01000201">
    <property type="protein sequence ID" value="HIU39442.1"/>
    <property type="molecule type" value="Genomic_DNA"/>
</dbReference>
<dbReference type="SUPFAM" id="SSF81665">
    <property type="entry name" value="Calcium ATPase, transmembrane domain M"/>
    <property type="match status" value="1"/>
</dbReference>
<dbReference type="Gene3D" id="3.40.1110.10">
    <property type="entry name" value="Calcium-transporting ATPase, cytoplasmic domain N"/>
    <property type="match status" value="1"/>
</dbReference>
<dbReference type="Proteomes" id="UP000824076">
    <property type="component" value="Unassembled WGS sequence"/>
</dbReference>
<keyword evidence="8" id="KW-0106">Calcium</keyword>
<keyword evidence="7" id="KW-0547">Nucleotide-binding</keyword>
<evidence type="ECO:0000256" key="4">
    <source>
        <dbReference type="ARBA" id="ARBA00022568"/>
    </source>
</evidence>
<dbReference type="GO" id="GO:0005886">
    <property type="term" value="C:plasma membrane"/>
    <property type="evidence" value="ECO:0007669"/>
    <property type="project" value="TreeGrafter"/>
</dbReference>